<evidence type="ECO:0000313" key="11">
    <source>
        <dbReference type="Proteomes" id="UP000220127"/>
    </source>
</evidence>
<dbReference type="SUPFAM" id="SSF52540">
    <property type="entry name" value="P-loop containing nucleoside triphosphate hydrolases"/>
    <property type="match status" value="1"/>
</dbReference>
<dbReference type="Proteomes" id="UP000220127">
    <property type="component" value="Unassembled WGS sequence"/>
</dbReference>
<comment type="similarity">
    <text evidence="2">Belongs to the guanylate kinase family.</text>
</comment>
<protein>
    <recommendedName>
        <fullName evidence="4">Guanylate kinase</fullName>
        <ecNumber evidence="3">2.7.4.8</ecNumber>
    </recommendedName>
    <alternativeName>
        <fullName evidence="7">GMP kinase</fullName>
    </alternativeName>
</protein>
<dbReference type="InterPro" id="IPR008145">
    <property type="entry name" value="GK/Ca_channel_bsu"/>
</dbReference>
<name>A0A9X6U4K3_BACTU</name>
<comment type="caution">
    <text evidence="10">The sequence shown here is derived from an EMBL/GenBank/DDBJ whole genome shotgun (WGS) entry which is preliminary data.</text>
</comment>
<evidence type="ECO:0000256" key="5">
    <source>
        <dbReference type="ARBA" id="ARBA00022679"/>
    </source>
</evidence>
<comment type="catalytic activity">
    <reaction evidence="8">
        <text>GMP + ATP = GDP + ADP</text>
        <dbReference type="Rhea" id="RHEA:20780"/>
        <dbReference type="ChEBI" id="CHEBI:30616"/>
        <dbReference type="ChEBI" id="CHEBI:58115"/>
        <dbReference type="ChEBI" id="CHEBI:58189"/>
        <dbReference type="ChEBI" id="CHEBI:456216"/>
        <dbReference type="EC" id="2.7.4.8"/>
    </reaction>
</comment>
<evidence type="ECO:0000259" key="9">
    <source>
        <dbReference type="PROSITE" id="PS50052"/>
    </source>
</evidence>
<dbReference type="PANTHER" id="PTHR23117">
    <property type="entry name" value="GUANYLATE KINASE-RELATED"/>
    <property type="match status" value="1"/>
</dbReference>
<comment type="function">
    <text evidence="1">Essential for recycling GMP and indirectly, cGMP.</text>
</comment>
<dbReference type="AlphaFoldDB" id="A0A9X6U4K3"/>
<evidence type="ECO:0000256" key="8">
    <source>
        <dbReference type="ARBA" id="ARBA00048594"/>
    </source>
</evidence>
<dbReference type="PANTHER" id="PTHR23117:SF13">
    <property type="entry name" value="GUANYLATE KINASE"/>
    <property type="match status" value="1"/>
</dbReference>
<evidence type="ECO:0000313" key="10">
    <source>
        <dbReference type="EMBL" id="PED16326.1"/>
    </source>
</evidence>
<feature type="domain" description="Guanylate kinase-like" evidence="9">
    <location>
        <begin position="1"/>
        <end position="177"/>
    </location>
</feature>
<evidence type="ECO:0000256" key="1">
    <source>
        <dbReference type="ARBA" id="ARBA00003531"/>
    </source>
</evidence>
<dbReference type="EMBL" id="NVMD01000002">
    <property type="protein sequence ID" value="PED16326.1"/>
    <property type="molecule type" value="Genomic_DNA"/>
</dbReference>
<dbReference type="GO" id="GO:0005829">
    <property type="term" value="C:cytosol"/>
    <property type="evidence" value="ECO:0007669"/>
    <property type="project" value="TreeGrafter"/>
</dbReference>
<keyword evidence="5" id="KW-0808">Transferase</keyword>
<evidence type="ECO:0000256" key="6">
    <source>
        <dbReference type="ARBA" id="ARBA00022777"/>
    </source>
</evidence>
<accession>A0A9X6U4K3</accession>
<dbReference type="GO" id="GO:0004385">
    <property type="term" value="F:GMP kinase activity"/>
    <property type="evidence" value="ECO:0007669"/>
    <property type="project" value="UniProtKB-EC"/>
</dbReference>
<dbReference type="FunFam" id="3.30.63.10:FF:000002">
    <property type="entry name" value="Guanylate kinase 1"/>
    <property type="match status" value="1"/>
</dbReference>
<keyword evidence="6" id="KW-0418">Kinase</keyword>
<evidence type="ECO:0000256" key="2">
    <source>
        <dbReference type="ARBA" id="ARBA00005790"/>
    </source>
</evidence>
<dbReference type="InterPro" id="IPR008144">
    <property type="entry name" value="Guanylate_kin-like_dom"/>
</dbReference>
<dbReference type="EC" id="2.7.4.8" evidence="3"/>
<dbReference type="Gene3D" id="3.40.50.300">
    <property type="entry name" value="P-loop containing nucleotide triphosphate hydrolases"/>
    <property type="match status" value="1"/>
</dbReference>
<proteinExistence type="inferred from homology"/>
<evidence type="ECO:0000256" key="7">
    <source>
        <dbReference type="ARBA" id="ARBA00030128"/>
    </source>
</evidence>
<evidence type="ECO:0000256" key="3">
    <source>
        <dbReference type="ARBA" id="ARBA00012961"/>
    </source>
</evidence>
<dbReference type="InterPro" id="IPR027417">
    <property type="entry name" value="P-loop_NTPase"/>
</dbReference>
<dbReference type="Pfam" id="PF00625">
    <property type="entry name" value="Guanylate_kin"/>
    <property type="match status" value="1"/>
</dbReference>
<dbReference type="PROSITE" id="PS50052">
    <property type="entry name" value="GUANYLATE_KINASE_2"/>
    <property type="match status" value="1"/>
</dbReference>
<dbReference type="SMART" id="SM00072">
    <property type="entry name" value="GuKc"/>
    <property type="match status" value="1"/>
</dbReference>
<evidence type="ECO:0000256" key="4">
    <source>
        <dbReference type="ARBA" id="ARBA00016296"/>
    </source>
</evidence>
<sequence length="182" mass="21267">MTLFVATGMSGCGKTSTMRNVSQAEIVSHTTREKRKGERDMLDYHFIDDEKFADMLMNNEFIEHISYDYYNYGISKAEVDSIMKKHGYGYIIATQEGFEQIKESYPDVVGIFIYASKDDCAYNMMKRGDALEDVVRRTEMYEDALEDRHDYDYVLKNVRNKQGELEQIIRNIIMMHADVELD</sequence>
<organism evidence="10 11">
    <name type="scientific">Bacillus thuringiensis</name>
    <dbReference type="NCBI Taxonomy" id="1428"/>
    <lineage>
        <taxon>Bacteria</taxon>
        <taxon>Bacillati</taxon>
        <taxon>Bacillota</taxon>
        <taxon>Bacilli</taxon>
        <taxon>Bacillales</taxon>
        <taxon>Bacillaceae</taxon>
        <taxon>Bacillus</taxon>
        <taxon>Bacillus cereus group</taxon>
    </lineage>
</organism>
<reference evidence="10 11" key="1">
    <citation type="submission" date="2017-09" db="EMBL/GenBank/DDBJ databases">
        <title>Large-scale bioinformatics analysis of Bacillus genomes uncovers conserved roles of natural products in bacterial physiology.</title>
        <authorList>
            <consortium name="Agbiome Team Llc"/>
            <person name="Bleich R.M."/>
            <person name="Grubbs K.J."/>
            <person name="Santa Maria K.C."/>
            <person name="Allen S.E."/>
            <person name="Farag S."/>
            <person name="Shank E.A."/>
            <person name="Bowers A."/>
        </authorList>
    </citation>
    <scope>NUCLEOTIDE SEQUENCE [LARGE SCALE GENOMIC DNA]</scope>
    <source>
        <strain evidence="10 11">AFS094940</strain>
    </source>
</reference>
<gene>
    <name evidence="10" type="ORF">CON01_00320</name>
</gene>
<dbReference type="RefSeq" id="WP_097876905.1">
    <property type="nucleotide sequence ID" value="NZ_JAUORE010000003.1"/>
</dbReference>